<evidence type="ECO:0000256" key="1">
    <source>
        <dbReference type="SAM" id="Phobius"/>
    </source>
</evidence>
<sequence length="264" mass="28705">MVVDDRTESDDTPDGQDDAWRELTSWERASASIAGVLMAAAGTASVFLSDNQAGSAVLVVVSAVLLLIGIQGTPLSRFGAGDNSAKFERGRVVGKLLEKGRHQADSEAARAYVDAASQIAPGIENSVQARSLLYETEVKLALQHVMGPTKVVSRDDRLGDDGLDFTIRTGPTGRVDVIVKYTHRHGTAGRWMFDLLAKGRSRMVPWLLVVNETSDAAVEEVRSRIANDEGLRGRVEIVVWRGPQDNGQLKAAIDRLRFDELPRD</sequence>
<comment type="caution">
    <text evidence="2">The sequence shown here is derived from an EMBL/GenBank/DDBJ whole genome shotgun (WGS) entry which is preliminary data.</text>
</comment>
<proteinExistence type="predicted"/>
<protein>
    <submittedName>
        <fullName evidence="2">Uncharacterized protein</fullName>
    </submittedName>
</protein>
<keyword evidence="1" id="KW-1133">Transmembrane helix</keyword>
<evidence type="ECO:0000313" key="2">
    <source>
        <dbReference type="EMBL" id="NNH70990.1"/>
    </source>
</evidence>
<keyword evidence="1" id="KW-0812">Transmembrane</keyword>
<name>A0A849C3H0_9NOCA</name>
<keyword evidence="1" id="KW-0472">Membrane</keyword>
<gene>
    <name evidence="2" type="ORF">HLB23_14145</name>
</gene>
<feature type="transmembrane region" description="Helical" evidence="1">
    <location>
        <begin position="29"/>
        <end position="47"/>
    </location>
</feature>
<organism evidence="2 3">
    <name type="scientific">Nocardia uniformis</name>
    <dbReference type="NCBI Taxonomy" id="53432"/>
    <lineage>
        <taxon>Bacteria</taxon>
        <taxon>Bacillati</taxon>
        <taxon>Actinomycetota</taxon>
        <taxon>Actinomycetes</taxon>
        <taxon>Mycobacteriales</taxon>
        <taxon>Nocardiaceae</taxon>
        <taxon>Nocardia</taxon>
    </lineage>
</organism>
<dbReference type="RefSeq" id="WP_157552533.1">
    <property type="nucleotide sequence ID" value="NZ_JABELX010000004.1"/>
</dbReference>
<dbReference type="Proteomes" id="UP000586827">
    <property type="component" value="Unassembled WGS sequence"/>
</dbReference>
<dbReference type="AlphaFoldDB" id="A0A849C3H0"/>
<accession>A0A849C3H0</accession>
<dbReference type="EMBL" id="JABELX010000004">
    <property type="protein sequence ID" value="NNH70990.1"/>
    <property type="molecule type" value="Genomic_DNA"/>
</dbReference>
<reference evidence="2 3" key="1">
    <citation type="submission" date="2020-05" db="EMBL/GenBank/DDBJ databases">
        <title>MicrobeNet Type strains.</title>
        <authorList>
            <person name="Nicholson A.C."/>
        </authorList>
    </citation>
    <scope>NUCLEOTIDE SEQUENCE [LARGE SCALE GENOMIC DNA]</scope>
    <source>
        <strain evidence="2 3">JCM 3224</strain>
    </source>
</reference>
<keyword evidence="3" id="KW-1185">Reference proteome</keyword>
<feature type="transmembrane region" description="Helical" evidence="1">
    <location>
        <begin position="53"/>
        <end position="70"/>
    </location>
</feature>
<evidence type="ECO:0000313" key="3">
    <source>
        <dbReference type="Proteomes" id="UP000586827"/>
    </source>
</evidence>